<dbReference type="EMBL" id="JADHEC010000026">
    <property type="protein sequence ID" value="MBF2709211.1"/>
    <property type="molecule type" value="Genomic_DNA"/>
</dbReference>
<keyword evidence="2" id="KW-1185">Reference proteome</keyword>
<reference evidence="1" key="1">
    <citation type="submission" date="2020-11" db="EMBL/GenBank/DDBJ databases">
        <title>Genome of Flavobacterium soyangense.</title>
        <authorList>
            <person name="Liu Q."/>
            <person name="Xin Y.-H."/>
        </authorList>
    </citation>
    <scope>NUCLEOTIDE SEQUENCE</scope>
    <source>
        <strain evidence="1">CGMCC 1.13493</strain>
    </source>
</reference>
<gene>
    <name evidence="1" type="ORF">IR213_11490</name>
</gene>
<name>A0A930UDA1_9FLAO</name>
<dbReference type="RefSeq" id="WP_194312453.1">
    <property type="nucleotide sequence ID" value="NZ_JADHEC010000026.1"/>
</dbReference>
<sequence length="108" mass="11768">MKKVILSSCLLTRFISIAQEKDTTIVFKKRVLENTEVDFLSSCYNQNGTHAAVSGGLGTEKLKDFATNIVVATPLNDDDVLTFEVGLSAYISTFSSIVNPFSNSRTIA</sequence>
<evidence type="ECO:0000313" key="1">
    <source>
        <dbReference type="EMBL" id="MBF2709211.1"/>
    </source>
</evidence>
<dbReference type="AlphaFoldDB" id="A0A930UDA1"/>
<protein>
    <submittedName>
        <fullName evidence="1">Uncharacterized protein</fullName>
    </submittedName>
</protein>
<comment type="caution">
    <text evidence="1">The sequence shown here is derived from an EMBL/GenBank/DDBJ whole genome shotgun (WGS) entry which is preliminary data.</text>
</comment>
<accession>A0A930UDA1</accession>
<organism evidence="1 2">
    <name type="scientific">Flavobacterium soyangense</name>
    <dbReference type="NCBI Taxonomy" id="2023265"/>
    <lineage>
        <taxon>Bacteria</taxon>
        <taxon>Pseudomonadati</taxon>
        <taxon>Bacteroidota</taxon>
        <taxon>Flavobacteriia</taxon>
        <taxon>Flavobacteriales</taxon>
        <taxon>Flavobacteriaceae</taxon>
        <taxon>Flavobacterium</taxon>
    </lineage>
</organism>
<evidence type="ECO:0000313" key="2">
    <source>
        <dbReference type="Proteomes" id="UP000646211"/>
    </source>
</evidence>
<proteinExistence type="predicted"/>
<dbReference type="Proteomes" id="UP000646211">
    <property type="component" value="Unassembled WGS sequence"/>
</dbReference>